<dbReference type="EMBL" id="JABWDY010042631">
    <property type="protein sequence ID" value="KAF5176530.1"/>
    <property type="molecule type" value="Genomic_DNA"/>
</dbReference>
<protein>
    <submittedName>
        <fullName evidence="1">Uncharacterized protein</fullName>
    </submittedName>
</protein>
<dbReference type="Proteomes" id="UP000554482">
    <property type="component" value="Unassembled WGS sequence"/>
</dbReference>
<accession>A0A7J6UWG1</accession>
<name>A0A7J6UWG1_THATH</name>
<gene>
    <name evidence="1" type="ORF">FRX31_033884</name>
</gene>
<proteinExistence type="predicted"/>
<evidence type="ECO:0000313" key="2">
    <source>
        <dbReference type="Proteomes" id="UP000554482"/>
    </source>
</evidence>
<sequence>MKCGESHHQQTSLVMQLIRNGSHMQLIRNGSVVSHNSSGNPHKIPAQTMIGNQIGLLSSSEV</sequence>
<organism evidence="1 2">
    <name type="scientific">Thalictrum thalictroides</name>
    <name type="common">Rue-anemone</name>
    <name type="synonym">Anemone thalictroides</name>
    <dbReference type="NCBI Taxonomy" id="46969"/>
    <lineage>
        <taxon>Eukaryota</taxon>
        <taxon>Viridiplantae</taxon>
        <taxon>Streptophyta</taxon>
        <taxon>Embryophyta</taxon>
        <taxon>Tracheophyta</taxon>
        <taxon>Spermatophyta</taxon>
        <taxon>Magnoliopsida</taxon>
        <taxon>Ranunculales</taxon>
        <taxon>Ranunculaceae</taxon>
        <taxon>Thalictroideae</taxon>
        <taxon>Thalictrum</taxon>
    </lineage>
</organism>
<reference evidence="1 2" key="1">
    <citation type="submission" date="2020-06" db="EMBL/GenBank/DDBJ databases">
        <title>Transcriptomic and genomic resources for Thalictrum thalictroides and T. hernandezii: Facilitating candidate gene discovery in an emerging model plant lineage.</title>
        <authorList>
            <person name="Arias T."/>
            <person name="Riano-Pachon D.M."/>
            <person name="Di Stilio V.S."/>
        </authorList>
    </citation>
    <scope>NUCLEOTIDE SEQUENCE [LARGE SCALE GENOMIC DNA]</scope>
    <source>
        <strain evidence="2">cv. WT478/WT964</strain>
        <tissue evidence="1">Leaves</tissue>
    </source>
</reference>
<keyword evidence="2" id="KW-1185">Reference proteome</keyword>
<comment type="caution">
    <text evidence="1">The sequence shown here is derived from an EMBL/GenBank/DDBJ whole genome shotgun (WGS) entry which is preliminary data.</text>
</comment>
<evidence type="ECO:0000313" key="1">
    <source>
        <dbReference type="EMBL" id="KAF5176530.1"/>
    </source>
</evidence>
<dbReference type="AlphaFoldDB" id="A0A7J6UWG1"/>